<evidence type="ECO:0000256" key="7">
    <source>
        <dbReference type="SAM" id="Phobius"/>
    </source>
</evidence>
<dbReference type="InterPro" id="IPR004680">
    <property type="entry name" value="Cit_transptr-like_dom"/>
</dbReference>
<comment type="subcellular location">
    <subcellularLocation>
        <location evidence="1">Membrane</location>
        <topology evidence="1">Multi-pass membrane protein</topology>
    </subcellularLocation>
</comment>
<feature type="transmembrane region" description="Helical" evidence="7">
    <location>
        <begin position="813"/>
        <end position="833"/>
    </location>
</feature>
<dbReference type="OrthoDB" id="42906at2759"/>
<dbReference type="InParanoid" id="B7FVM8"/>
<evidence type="ECO:0000313" key="9">
    <source>
        <dbReference type="EMBL" id="EEC49431.1"/>
    </source>
</evidence>
<feature type="transmembrane region" description="Helical" evidence="7">
    <location>
        <begin position="528"/>
        <end position="545"/>
    </location>
</feature>
<evidence type="ECO:0000256" key="5">
    <source>
        <dbReference type="ARBA" id="ARBA00023136"/>
    </source>
</evidence>
<dbReference type="PaxDb" id="2850-Phatr44788"/>
<evidence type="ECO:0000259" key="8">
    <source>
        <dbReference type="Pfam" id="PF03600"/>
    </source>
</evidence>
<dbReference type="eggNOG" id="KOG2639">
    <property type="taxonomic scope" value="Eukaryota"/>
</dbReference>
<evidence type="ECO:0000256" key="2">
    <source>
        <dbReference type="ARBA" id="ARBA00022448"/>
    </source>
</evidence>
<dbReference type="PANTHER" id="PTHR43568:SF1">
    <property type="entry name" value="P PROTEIN"/>
    <property type="match status" value="1"/>
</dbReference>
<dbReference type="Pfam" id="PF03600">
    <property type="entry name" value="CitMHS"/>
    <property type="match status" value="1"/>
</dbReference>
<keyword evidence="3 7" id="KW-0812">Transmembrane</keyword>
<dbReference type="Proteomes" id="UP000000759">
    <property type="component" value="Chromosome 5"/>
</dbReference>
<evidence type="ECO:0000256" key="6">
    <source>
        <dbReference type="SAM" id="MobiDB-lite"/>
    </source>
</evidence>
<organism evidence="9 10">
    <name type="scientific">Phaeodactylum tricornutum (strain CCAP 1055/1)</name>
    <dbReference type="NCBI Taxonomy" id="556484"/>
    <lineage>
        <taxon>Eukaryota</taxon>
        <taxon>Sar</taxon>
        <taxon>Stramenopiles</taxon>
        <taxon>Ochrophyta</taxon>
        <taxon>Bacillariophyta</taxon>
        <taxon>Bacillariophyceae</taxon>
        <taxon>Bacillariophycidae</taxon>
        <taxon>Naviculales</taxon>
        <taxon>Phaeodactylaceae</taxon>
        <taxon>Phaeodactylum</taxon>
    </lineage>
</organism>
<feature type="transmembrane region" description="Helical" evidence="7">
    <location>
        <begin position="588"/>
        <end position="610"/>
    </location>
</feature>
<gene>
    <name evidence="9" type="ORF">PHATRDRAFT_44788</name>
</gene>
<feature type="region of interest" description="Disordered" evidence="6">
    <location>
        <begin position="1"/>
        <end position="56"/>
    </location>
</feature>
<feature type="transmembrane region" description="Helical" evidence="7">
    <location>
        <begin position="757"/>
        <end position="776"/>
    </location>
</feature>
<keyword evidence="2" id="KW-0813">Transport</keyword>
<dbReference type="GO" id="GO:0055085">
    <property type="term" value="P:transmembrane transport"/>
    <property type="evidence" value="ECO:0007669"/>
    <property type="project" value="InterPro"/>
</dbReference>
<dbReference type="AlphaFoldDB" id="B7FVM8"/>
<feature type="transmembrane region" description="Helical" evidence="7">
    <location>
        <begin position="853"/>
        <end position="871"/>
    </location>
</feature>
<feature type="compositionally biased region" description="Low complexity" evidence="6">
    <location>
        <begin position="1"/>
        <end position="10"/>
    </location>
</feature>
<evidence type="ECO:0000256" key="3">
    <source>
        <dbReference type="ARBA" id="ARBA00022692"/>
    </source>
</evidence>
<accession>B7FVM8</accession>
<keyword evidence="4 7" id="KW-1133">Transmembrane helix</keyword>
<keyword evidence="10" id="KW-1185">Reference proteome</keyword>
<dbReference type="KEGG" id="pti:PHATRDRAFT_44788"/>
<evidence type="ECO:0000256" key="4">
    <source>
        <dbReference type="ARBA" id="ARBA00022989"/>
    </source>
</evidence>
<dbReference type="GO" id="GO:0016020">
    <property type="term" value="C:membrane"/>
    <property type="evidence" value="ECO:0007669"/>
    <property type="project" value="UniProtKB-SubCell"/>
</dbReference>
<reference evidence="10" key="2">
    <citation type="submission" date="2008-08" db="EMBL/GenBank/DDBJ databases">
        <authorList>
            <consortium name="Diatom Consortium"/>
            <person name="Grigoriev I."/>
            <person name="Grimwood J."/>
            <person name="Kuo A."/>
            <person name="Otillar R.P."/>
            <person name="Salamov A."/>
            <person name="Detter J.C."/>
            <person name="Lindquist E."/>
            <person name="Shapiro H."/>
            <person name="Lucas S."/>
            <person name="Glavina del Rio T."/>
            <person name="Pitluck S."/>
            <person name="Rokhsar D."/>
            <person name="Bowler C."/>
        </authorList>
    </citation>
    <scope>GENOME REANNOTATION</scope>
    <source>
        <strain evidence="10">CCAP 1055/1</strain>
    </source>
</reference>
<feature type="transmembrane region" description="Helical" evidence="7">
    <location>
        <begin position="622"/>
        <end position="640"/>
    </location>
</feature>
<sequence>MTGDDTTTTPPVVPREAVRPVSSTENAGNYRPRSRQNSRTRQNSRDEMITFNPTTAASMNNRRVLFSEAARRDGGDNNVAAPEMMGPILRRKKVVSMPLGAGGDFFVSNDVGGPHRQMLAQYKGVHGDKTTFKGRTKQKSVGAAFVTPADPDPTTVTLPQARIRQDSGTRRDLSHVIKGVLRRKQVSLDLLGPNDFFALPTDEPEEMVLLPIMPEDDTAQLDDEQGSMTTEKRLFRPLRFAPRIGVRGNRGGGYGVGHAVEAAPETIPEEAVDEEMVDAFHRYSKTNQDLRLQVISLKNKLATKSDCSALMEEADSILRTHSELNPDEQLLKRKIMKVQGSIDEEHECSEGIDNNIKDLDNLGIIRATRRDYIKTGILFMIMVALTITVSTWETHLDEESFIFRHVGLACVTECRGNLLTRDFFHGHNQFNDGDVIELIMHMDPNSLAETMGALALVQIVGTETNETKAMTTFGPTAENDRETYDHRLVVNFDRPHEPHIIVVNSTKPNFELSFTLTARLLAPLADNSVAIAAVIMVVVYLFILLEVIHRTLVAIFGSMVALMFLFVMQNGETESIRQIMLNLEWSTLGLLFGMMLIVGELSHTGVFEWCAVRLLMASNGSFTRLIVLLCALTAVASAFLDNVTTMLLVAPVTIDMCNILGVDPRPYLIGEVLLSNIGGTATLIGDPPNIIIGSSFDEIGFVDFIVNVLPCIFLLCIPVSLGLVVWVYRYYLTTSTMKVLDTAKLKTAYPIYDEPRLMIAGTVTAFVIIMFFLHPVHHKDTAWIALLGAFITIAFTNPHDVQDALRNHVEWDTLLFFAGLFVLVEACAAMGLLEEIGNLLGDYIQAQEESKQLTLAITLLMWVSAITSAFLDNIPYTATLIPVIQILADSLPDTLPIEILAWALSFGACLGGNGTLLGASANIVTAGISTNKGFEISFLNFLYPGMLFMIVTVAISNLYMLVRYSWI</sequence>
<dbReference type="InterPro" id="IPR051475">
    <property type="entry name" value="Diverse_Ion_Transporter"/>
</dbReference>
<reference evidence="9 10" key="1">
    <citation type="journal article" date="2008" name="Nature">
        <title>The Phaeodactylum genome reveals the evolutionary history of diatom genomes.</title>
        <authorList>
            <person name="Bowler C."/>
            <person name="Allen A.E."/>
            <person name="Badger J.H."/>
            <person name="Grimwood J."/>
            <person name="Jabbari K."/>
            <person name="Kuo A."/>
            <person name="Maheswari U."/>
            <person name="Martens C."/>
            <person name="Maumus F."/>
            <person name="Otillar R.P."/>
            <person name="Rayko E."/>
            <person name="Salamov A."/>
            <person name="Vandepoele K."/>
            <person name="Beszteri B."/>
            <person name="Gruber A."/>
            <person name="Heijde M."/>
            <person name="Katinka M."/>
            <person name="Mock T."/>
            <person name="Valentin K."/>
            <person name="Verret F."/>
            <person name="Berges J.A."/>
            <person name="Brownlee C."/>
            <person name="Cadoret J.P."/>
            <person name="Chiovitti A."/>
            <person name="Choi C.J."/>
            <person name="Coesel S."/>
            <person name="De Martino A."/>
            <person name="Detter J.C."/>
            <person name="Durkin C."/>
            <person name="Falciatore A."/>
            <person name="Fournet J."/>
            <person name="Haruta M."/>
            <person name="Huysman M.J."/>
            <person name="Jenkins B.D."/>
            <person name="Jiroutova K."/>
            <person name="Jorgensen R.E."/>
            <person name="Joubert Y."/>
            <person name="Kaplan A."/>
            <person name="Kroger N."/>
            <person name="Kroth P.G."/>
            <person name="La Roche J."/>
            <person name="Lindquist E."/>
            <person name="Lommer M."/>
            <person name="Martin-Jezequel V."/>
            <person name="Lopez P.J."/>
            <person name="Lucas S."/>
            <person name="Mangogna M."/>
            <person name="McGinnis K."/>
            <person name="Medlin L.K."/>
            <person name="Montsant A."/>
            <person name="Oudot-Le Secq M.P."/>
            <person name="Napoli C."/>
            <person name="Obornik M."/>
            <person name="Parker M.S."/>
            <person name="Petit J.L."/>
            <person name="Porcel B.M."/>
            <person name="Poulsen N."/>
            <person name="Robison M."/>
            <person name="Rychlewski L."/>
            <person name="Rynearson T.A."/>
            <person name="Schmutz J."/>
            <person name="Shapiro H."/>
            <person name="Siaut M."/>
            <person name="Stanley M."/>
            <person name="Sussman M.R."/>
            <person name="Taylor A.R."/>
            <person name="Vardi A."/>
            <person name="von Dassow P."/>
            <person name="Vyverman W."/>
            <person name="Willis A."/>
            <person name="Wyrwicz L.S."/>
            <person name="Rokhsar D.S."/>
            <person name="Weissenbach J."/>
            <person name="Armbrust E.V."/>
            <person name="Green B.R."/>
            <person name="Van de Peer Y."/>
            <person name="Grigoriev I.V."/>
        </authorList>
    </citation>
    <scope>NUCLEOTIDE SEQUENCE [LARGE SCALE GENOMIC DNA]</scope>
    <source>
        <strain evidence="9 10">CCAP 1055/1</strain>
    </source>
</reference>
<keyword evidence="5 7" id="KW-0472">Membrane</keyword>
<evidence type="ECO:0000313" key="10">
    <source>
        <dbReference type="Proteomes" id="UP000000759"/>
    </source>
</evidence>
<dbReference type="EMBL" id="CM000608">
    <property type="protein sequence ID" value="EEC49431.1"/>
    <property type="molecule type" value="Genomic_DNA"/>
</dbReference>
<protein>
    <recommendedName>
        <fullName evidence="8">Citrate transporter-like domain-containing protein</fullName>
    </recommendedName>
</protein>
<dbReference type="PANTHER" id="PTHR43568">
    <property type="entry name" value="P PROTEIN"/>
    <property type="match status" value="1"/>
</dbReference>
<feature type="transmembrane region" description="Helical" evidence="7">
    <location>
        <begin position="899"/>
        <end position="921"/>
    </location>
</feature>
<evidence type="ECO:0000256" key="1">
    <source>
        <dbReference type="ARBA" id="ARBA00004141"/>
    </source>
</evidence>
<dbReference type="RefSeq" id="XP_002178733.1">
    <property type="nucleotide sequence ID" value="XM_002178697.1"/>
</dbReference>
<name>B7FVM8_PHATC</name>
<feature type="domain" description="Citrate transporter-like" evidence="8">
    <location>
        <begin position="540"/>
        <end position="907"/>
    </location>
</feature>
<feature type="transmembrane region" description="Helical" evidence="7">
    <location>
        <begin position="704"/>
        <end position="728"/>
    </location>
</feature>
<feature type="transmembrane region" description="Helical" evidence="7">
    <location>
        <begin position="552"/>
        <end position="568"/>
    </location>
</feature>
<feature type="transmembrane region" description="Helical" evidence="7">
    <location>
        <begin position="782"/>
        <end position="801"/>
    </location>
</feature>
<proteinExistence type="predicted"/>
<dbReference type="GeneID" id="7199747"/>
<feature type="transmembrane region" description="Helical" evidence="7">
    <location>
        <begin position="941"/>
        <end position="962"/>
    </location>
</feature>
<dbReference type="CDD" id="cd01116">
    <property type="entry name" value="P_permease"/>
    <property type="match status" value="1"/>
</dbReference>